<protein>
    <submittedName>
        <fullName evidence="2">Uncharacterized protein</fullName>
    </submittedName>
</protein>
<proteinExistence type="predicted"/>
<evidence type="ECO:0000256" key="1">
    <source>
        <dbReference type="SAM" id="Phobius"/>
    </source>
</evidence>
<feature type="non-terminal residue" evidence="2">
    <location>
        <position position="243"/>
    </location>
</feature>
<keyword evidence="1" id="KW-0812">Transmembrane</keyword>
<keyword evidence="3" id="KW-1185">Reference proteome</keyword>
<dbReference type="STRING" id="945553.A0A0D2LWQ8"/>
<reference evidence="3" key="1">
    <citation type="submission" date="2014-04" db="EMBL/GenBank/DDBJ databases">
        <title>Evolutionary Origins and Diversification of the Mycorrhizal Mutualists.</title>
        <authorList>
            <consortium name="DOE Joint Genome Institute"/>
            <consortium name="Mycorrhizal Genomics Consortium"/>
            <person name="Kohler A."/>
            <person name="Kuo A."/>
            <person name="Nagy L.G."/>
            <person name="Floudas D."/>
            <person name="Copeland A."/>
            <person name="Barry K.W."/>
            <person name="Cichocki N."/>
            <person name="Veneault-Fourrey C."/>
            <person name="LaButti K."/>
            <person name="Lindquist E.A."/>
            <person name="Lipzen A."/>
            <person name="Lundell T."/>
            <person name="Morin E."/>
            <person name="Murat C."/>
            <person name="Riley R."/>
            <person name="Ohm R."/>
            <person name="Sun H."/>
            <person name="Tunlid A."/>
            <person name="Henrissat B."/>
            <person name="Grigoriev I.V."/>
            <person name="Hibbett D.S."/>
            <person name="Martin F."/>
        </authorList>
    </citation>
    <scope>NUCLEOTIDE SEQUENCE [LARGE SCALE GENOMIC DNA]</scope>
    <source>
        <strain evidence="3">FD-334 SS-4</strain>
    </source>
</reference>
<dbReference type="AlphaFoldDB" id="A0A0D2LWQ8"/>
<dbReference type="Proteomes" id="UP000054270">
    <property type="component" value="Unassembled WGS sequence"/>
</dbReference>
<dbReference type="CDD" id="cd12087">
    <property type="entry name" value="TM_EGFR-like"/>
    <property type="match status" value="1"/>
</dbReference>
<sequence>MQASNPFQRPDNHWYLCANTTLLDGQHNITLQIQVPEGQQFWFDYMQYAPSENVPLDNANIFIDTTDLDITYGAGWINSSGFGMEALTSGTSLKLNFHGTSVIWVGAIPVNSTSEIGTLTYSIDGGPGGTADVPGSPSNETLDLLNQYLFQTAPVSVREHVLDVVYNGNAPQSAPLVLQYFVVLNRTLNTLEAPTTIQTTTTSRGASPHSRDIGAVAGMAVGGCLVLVALIIFIFILHRRRGR</sequence>
<gene>
    <name evidence="2" type="ORF">HYPSUDRAFT_1069792</name>
</gene>
<name>A0A0D2LWQ8_HYPSF</name>
<keyword evidence="1" id="KW-0472">Membrane</keyword>
<evidence type="ECO:0000313" key="3">
    <source>
        <dbReference type="Proteomes" id="UP000054270"/>
    </source>
</evidence>
<dbReference type="OrthoDB" id="3029306at2759"/>
<evidence type="ECO:0000313" key="2">
    <source>
        <dbReference type="EMBL" id="KJA15288.1"/>
    </source>
</evidence>
<organism evidence="2 3">
    <name type="scientific">Hypholoma sublateritium (strain FD-334 SS-4)</name>
    <dbReference type="NCBI Taxonomy" id="945553"/>
    <lineage>
        <taxon>Eukaryota</taxon>
        <taxon>Fungi</taxon>
        <taxon>Dikarya</taxon>
        <taxon>Basidiomycota</taxon>
        <taxon>Agaricomycotina</taxon>
        <taxon>Agaricomycetes</taxon>
        <taxon>Agaricomycetidae</taxon>
        <taxon>Agaricales</taxon>
        <taxon>Agaricineae</taxon>
        <taxon>Strophariaceae</taxon>
        <taxon>Hypholoma</taxon>
    </lineage>
</organism>
<keyword evidence="1" id="KW-1133">Transmembrane helix</keyword>
<dbReference type="EMBL" id="KN817649">
    <property type="protein sequence ID" value="KJA15288.1"/>
    <property type="molecule type" value="Genomic_DNA"/>
</dbReference>
<feature type="transmembrane region" description="Helical" evidence="1">
    <location>
        <begin position="213"/>
        <end position="237"/>
    </location>
</feature>
<accession>A0A0D2LWQ8</accession>
<dbReference type="Gene3D" id="2.60.120.260">
    <property type="entry name" value="Galactose-binding domain-like"/>
    <property type="match status" value="1"/>
</dbReference>